<dbReference type="InterPro" id="IPR020631">
    <property type="entry name" value="THF_DH/CycHdrlase_NAD-bd_dom"/>
</dbReference>
<feature type="domain" description="Tetrahydrofolate dehydrogenase/cyclohydrolase NAD(P)-binding" evidence="4">
    <location>
        <begin position="204"/>
        <end position="365"/>
    </location>
</feature>
<proteinExistence type="inferred from homology"/>
<feature type="region of interest" description="Disordered" evidence="2">
    <location>
        <begin position="371"/>
        <end position="496"/>
    </location>
</feature>
<organism evidence="5 6">
    <name type="scientific">Pycnococcus provasolii</name>
    <dbReference type="NCBI Taxonomy" id="41880"/>
    <lineage>
        <taxon>Eukaryota</taxon>
        <taxon>Viridiplantae</taxon>
        <taxon>Chlorophyta</taxon>
        <taxon>Pseudoscourfieldiophyceae</taxon>
        <taxon>Pseudoscourfieldiales</taxon>
        <taxon>Pycnococcaceae</taxon>
        <taxon>Pycnococcus</taxon>
    </lineage>
</organism>
<feature type="compositionally biased region" description="Low complexity" evidence="2">
    <location>
        <begin position="384"/>
        <end position="393"/>
    </location>
</feature>
<dbReference type="GO" id="GO:0005829">
    <property type="term" value="C:cytosol"/>
    <property type="evidence" value="ECO:0007669"/>
    <property type="project" value="TreeGrafter"/>
</dbReference>
<dbReference type="SUPFAM" id="SSF51735">
    <property type="entry name" value="NAD(P)-binding Rossmann-fold domains"/>
    <property type="match status" value="1"/>
</dbReference>
<evidence type="ECO:0000313" key="5">
    <source>
        <dbReference type="EMBL" id="GHP06506.1"/>
    </source>
</evidence>
<dbReference type="PRINTS" id="PR00085">
    <property type="entry name" value="THFDHDRGNASE"/>
</dbReference>
<reference evidence="5" key="1">
    <citation type="submission" date="2020-10" db="EMBL/GenBank/DDBJ databases">
        <title>Unveiling of a novel bifunctional photoreceptor, Dualchrome1, isolated from a cosmopolitan green alga.</title>
        <authorList>
            <person name="Suzuki S."/>
            <person name="Kawachi M."/>
        </authorList>
    </citation>
    <scope>NUCLEOTIDE SEQUENCE</scope>
    <source>
        <strain evidence="5">NIES 2893</strain>
    </source>
</reference>
<evidence type="ECO:0008006" key="7">
    <source>
        <dbReference type="Google" id="ProtNLM"/>
    </source>
</evidence>
<name>A0A830HGP2_9CHLO</name>
<accession>A0A830HGP2</accession>
<dbReference type="InterPro" id="IPR046346">
    <property type="entry name" value="Aminoacid_DH-like_N_sf"/>
</dbReference>
<dbReference type="EMBL" id="BNJQ01000013">
    <property type="protein sequence ID" value="GHP06506.1"/>
    <property type="molecule type" value="Genomic_DNA"/>
</dbReference>
<keyword evidence="6" id="KW-1185">Reference proteome</keyword>
<dbReference type="GO" id="GO:0004477">
    <property type="term" value="F:methenyltetrahydrofolate cyclohydrolase activity"/>
    <property type="evidence" value="ECO:0007669"/>
    <property type="project" value="TreeGrafter"/>
</dbReference>
<dbReference type="InterPro" id="IPR036291">
    <property type="entry name" value="NAD(P)-bd_dom_sf"/>
</dbReference>
<dbReference type="AlphaFoldDB" id="A0A830HGP2"/>
<dbReference type="GO" id="GO:0035999">
    <property type="term" value="P:tetrahydrofolate interconversion"/>
    <property type="evidence" value="ECO:0007669"/>
    <property type="project" value="TreeGrafter"/>
</dbReference>
<dbReference type="InterPro" id="IPR020630">
    <property type="entry name" value="THF_DH/CycHdrlase_cat_dom"/>
</dbReference>
<dbReference type="Gene3D" id="3.40.50.720">
    <property type="entry name" value="NAD(P)-binding Rossmann-like Domain"/>
    <property type="match status" value="1"/>
</dbReference>
<evidence type="ECO:0000259" key="4">
    <source>
        <dbReference type="Pfam" id="PF02882"/>
    </source>
</evidence>
<dbReference type="PANTHER" id="PTHR48099:SF27">
    <property type="entry name" value="BIFUNCTIONAL PROTEIN FOLD 2"/>
    <property type="match status" value="1"/>
</dbReference>
<protein>
    <recommendedName>
        <fullName evidence="7">Methenyltetrahydrofolate cyclohydrolase</fullName>
    </recommendedName>
</protein>
<dbReference type="HAMAP" id="MF_01576">
    <property type="entry name" value="THF_DHG_CYH"/>
    <property type="match status" value="1"/>
</dbReference>
<dbReference type="PANTHER" id="PTHR48099">
    <property type="entry name" value="C-1-TETRAHYDROFOLATE SYNTHASE, CYTOPLASMIC-RELATED"/>
    <property type="match status" value="1"/>
</dbReference>
<dbReference type="SUPFAM" id="SSF53223">
    <property type="entry name" value="Aminoacid dehydrogenase-like, N-terminal domain"/>
    <property type="match status" value="1"/>
</dbReference>
<comment type="caution">
    <text evidence="5">The sequence shown here is derived from an EMBL/GenBank/DDBJ whole genome shotgun (WGS) entry which is preliminary data.</text>
</comment>
<evidence type="ECO:0000256" key="1">
    <source>
        <dbReference type="ARBA" id="ARBA00022563"/>
    </source>
</evidence>
<dbReference type="InterPro" id="IPR000672">
    <property type="entry name" value="THF_DH/CycHdrlase"/>
</dbReference>
<gene>
    <name evidence="5" type="ORF">PPROV_000525100</name>
</gene>
<dbReference type="Gene3D" id="3.40.50.10860">
    <property type="entry name" value="Leucine Dehydrogenase, chain A, domain 1"/>
    <property type="match status" value="2"/>
</dbReference>
<keyword evidence="1" id="KW-0554">One-carbon metabolism</keyword>
<feature type="domain" description="Tetrahydrofolate dehydrogenase/cyclohydrolase catalytic" evidence="3">
    <location>
        <begin position="20"/>
        <end position="134"/>
    </location>
</feature>
<dbReference type="OrthoDB" id="5126881at2759"/>
<evidence type="ECO:0000259" key="3">
    <source>
        <dbReference type="Pfam" id="PF00763"/>
    </source>
</evidence>
<evidence type="ECO:0000313" key="6">
    <source>
        <dbReference type="Proteomes" id="UP000660262"/>
    </source>
</evidence>
<dbReference type="GO" id="GO:0004488">
    <property type="term" value="F:methylenetetrahydrofolate dehydrogenase (NADP+) activity"/>
    <property type="evidence" value="ECO:0007669"/>
    <property type="project" value="InterPro"/>
</dbReference>
<dbReference type="Proteomes" id="UP000660262">
    <property type="component" value="Unassembled WGS sequence"/>
</dbReference>
<dbReference type="Pfam" id="PF02882">
    <property type="entry name" value="THF_DHG_CYH_C"/>
    <property type="match status" value="1"/>
</dbReference>
<dbReference type="Pfam" id="PF00763">
    <property type="entry name" value="THF_DHG_CYH"/>
    <property type="match status" value="1"/>
</dbReference>
<sequence>MRATCASSCAPPSGRPQLLHGASVVRAAFEHLRSRVVKGVGRGVEPPALAAVLVGNRPDAELYMRRKREACETTGVNFQLVRMSETSSTSDIAQAIRNLRRQTHISGVFCQLPLPPQVDSRMVTTSVGVAKDVDGMHPLHMGLLAQAFANDGMLHPRMFAMHTWDHSPPVAVVSTAAPVSHYDDDDDDDDDDDGRVSVPSAMLPCAPRAAVGLLMAHGHSVVGRACCVLGDGSTAGLPLALLLRALGASSVSLVSRAALAPIVHPDSVPEEDAHAAREHVSRLTRGAEIIFTAVGAPGYLTADLISPGAVVVDVGITVEGSLSSGNDYQVLGDVHASVFAAESPALAVSPVPGGVGPLTVSNLAKSSKGKTAATNHTLGGGAGAANASGGLNTSKRRQCQRCKGPGRQCKNDAAPGDVYCTYHRAERQRHSTSQHGAPPAKPRYPAPAKGEYGVGKRAPKRPRHEAAGNTPPPLPAAQGKKVRTAKKVTDEAKKQRTAQTAAVTAAAQANMMEEKHIATIRGEAILKLILVEHFKKTGCSAAELQEKVQHMLESPFLTKDALAWIANVFDCDFQDFRKTAPRVIKVFGL</sequence>
<evidence type="ECO:0000256" key="2">
    <source>
        <dbReference type="SAM" id="MobiDB-lite"/>
    </source>
</evidence>